<dbReference type="GO" id="GO:0022857">
    <property type="term" value="F:transmembrane transporter activity"/>
    <property type="evidence" value="ECO:0007669"/>
    <property type="project" value="InterPro"/>
</dbReference>
<dbReference type="InterPro" id="IPR036259">
    <property type="entry name" value="MFS_trans_sf"/>
</dbReference>
<dbReference type="InParanoid" id="A0A066VKG3"/>
<feature type="transmembrane region" description="Helical" evidence="7">
    <location>
        <begin position="110"/>
        <end position="131"/>
    </location>
</feature>
<proteinExistence type="predicted"/>
<organism evidence="9 10">
    <name type="scientific">Tilletiaria anomala (strain ATCC 24038 / CBS 436.72 / UBC 951)</name>
    <dbReference type="NCBI Taxonomy" id="1037660"/>
    <lineage>
        <taxon>Eukaryota</taxon>
        <taxon>Fungi</taxon>
        <taxon>Dikarya</taxon>
        <taxon>Basidiomycota</taxon>
        <taxon>Ustilaginomycotina</taxon>
        <taxon>Exobasidiomycetes</taxon>
        <taxon>Georgefischeriales</taxon>
        <taxon>Tilletiariaceae</taxon>
        <taxon>Tilletiaria</taxon>
    </lineage>
</organism>
<feature type="transmembrane region" description="Helical" evidence="7">
    <location>
        <begin position="305"/>
        <end position="326"/>
    </location>
</feature>
<dbReference type="HOGENOM" id="CLU_001265_0_1_1"/>
<feature type="transmembrane region" description="Helical" evidence="7">
    <location>
        <begin position="461"/>
        <end position="478"/>
    </location>
</feature>
<gene>
    <name evidence="9" type="ORF">K437DRAFT_269509</name>
</gene>
<keyword evidence="10" id="KW-1185">Reference proteome</keyword>
<dbReference type="OMA" id="PLIMVCW"/>
<dbReference type="OrthoDB" id="2962993at2759"/>
<comment type="subcellular location">
    <subcellularLocation>
        <location evidence="1">Membrane</location>
        <topology evidence="1">Multi-pass membrane protein</topology>
    </subcellularLocation>
</comment>
<dbReference type="RefSeq" id="XP_013241891.1">
    <property type="nucleotide sequence ID" value="XM_013386437.1"/>
</dbReference>
<keyword evidence="5 7" id="KW-0472">Membrane</keyword>
<dbReference type="PANTHER" id="PTHR43791">
    <property type="entry name" value="PERMEASE-RELATED"/>
    <property type="match status" value="1"/>
</dbReference>
<reference evidence="9 10" key="1">
    <citation type="submission" date="2014-05" db="EMBL/GenBank/DDBJ databases">
        <title>Draft genome sequence of a rare smut relative, Tilletiaria anomala UBC 951.</title>
        <authorList>
            <consortium name="DOE Joint Genome Institute"/>
            <person name="Toome M."/>
            <person name="Kuo A."/>
            <person name="Henrissat B."/>
            <person name="Lipzen A."/>
            <person name="Tritt A."/>
            <person name="Yoshinaga Y."/>
            <person name="Zane M."/>
            <person name="Barry K."/>
            <person name="Grigoriev I.V."/>
            <person name="Spatafora J.W."/>
            <person name="Aimea M.C."/>
        </authorList>
    </citation>
    <scope>NUCLEOTIDE SEQUENCE [LARGE SCALE GENOMIC DNA]</scope>
    <source>
        <strain evidence="9 10">UBC 951</strain>
    </source>
</reference>
<evidence type="ECO:0000313" key="10">
    <source>
        <dbReference type="Proteomes" id="UP000027361"/>
    </source>
</evidence>
<evidence type="ECO:0000313" key="9">
    <source>
        <dbReference type="EMBL" id="KDN41956.1"/>
    </source>
</evidence>
<evidence type="ECO:0000256" key="3">
    <source>
        <dbReference type="ARBA" id="ARBA00022692"/>
    </source>
</evidence>
<feature type="transmembrane region" description="Helical" evidence="7">
    <location>
        <begin position="338"/>
        <end position="359"/>
    </location>
</feature>
<dbReference type="InterPro" id="IPR011701">
    <property type="entry name" value="MFS"/>
</dbReference>
<keyword evidence="4 7" id="KW-1133">Transmembrane helix</keyword>
<feature type="transmembrane region" description="Helical" evidence="7">
    <location>
        <begin position="201"/>
        <end position="220"/>
    </location>
</feature>
<dbReference type="Proteomes" id="UP000027361">
    <property type="component" value="Unassembled WGS sequence"/>
</dbReference>
<feature type="transmembrane region" description="Helical" evidence="7">
    <location>
        <begin position="72"/>
        <end position="90"/>
    </location>
</feature>
<dbReference type="Pfam" id="PF07690">
    <property type="entry name" value="MFS_1"/>
    <property type="match status" value="1"/>
</dbReference>
<sequence>MASPPTRSPAELLPQPFEKHLEEGPALGSGSVSAEKVHAVPNASLTAEDDGPSTIEDAAETRRIMRKLDWRILPVCSLLYLFSFLDRSSIGNAKVAGMNKTLHLTSSEYNLAVSIFFVLYCFLEVPSNIALKRLGAKTWLPIIVFGWGVVMTLHGIVQSATGLTVARLFLGAAEAGLFPGVSLLLSYLYPRSHIQLRLGIFFANATIAGAFGGLLAYGLSFVRSSNLEGWRFIFIVEGIATCVAAGIGWFLLFNGYDDAHFLTASEKAYMGDRINYDGTEVAMNQSFQWKFVLQGLKDVKTWLSLITYIGVYAPVYSIALTLPSILSTSLGYSSVRSQLLTVPVYGCAAVVVVMWSFAADRLRSRTFFLLMGTMLSAIGWGIGLASSNPRVGFAGVFLSAAGSYGAFPSVVALVSQNVGGQTKRGVALGILGTYSRAMAGLTKQSLGLTGAAYLMETLRSLVGVGGLCGVIAPNIFLASESPRYPTAYKINIGLNALGFLGALLNAAYLIWANKRKQRAIDSGAAARLGRQELADLGDESPYFRYRL</sequence>
<dbReference type="STRING" id="1037660.A0A066VKG3"/>
<dbReference type="GeneID" id="25266105"/>
<feature type="transmembrane region" description="Helical" evidence="7">
    <location>
        <begin position="366"/>
        <end position="385"/>
    </location>
</feature>
<dbReference type="EMBL" id="JMSN01000074">
    <property type="protein sequence ID" value="KDN41956.1"/>
    <property type="molecule type" value="Genomic_DNA"/>
</dbReference>
<dbReference type="Gene3D" id="1.20.1250.20">
    <property type="entry name" value="MFS general substrate transporter like domains"/>
    <property type="match status" value="2"/>
</dbReference>
<keyword evidence="2" id="KW-0813">Transport</keyword>
<accession>A0A066VKG3</accession>
<dbReference type="FunFam" id="1.20.1250.20:FF:000018">
    <property type="entry name" value="MFS transporter permease"/>
    <property type="match status" value="1"/>
</dbReference>
<comment type="caution">
    <text evidence="9">The sequence shown here is derived from an EMBL/GenBank/DDBJ whole genome shotgun (WGS) entry which is preliminary data.</text>
</comment>
<protein>
    <submittedName>
        <fullName evidence="9">MFS general substrate transporter</fullName>
    </submittedName>
</protein>
<dbReference type="PANTHER" id="PTHR43791:SF46">
    <property type="entry name" value="MAJOR FACILITATOR SUPERFAMILY (MFS) PROFILE DOMAIN-CONTAINING PROTEIN-RELATED"/>
    <property type="match status" value="1"/>
</dbReference>
<feature type="transmembrane region" description="Helical" evidence="7">
    <location>
        <begin position="138"/>
        <end position="157"/>
    </location>
</feature>
<evidence type="ECO:0000256" key="6">
    <source>
        <dbReference type="SAM" id="MobiDB-lite"/>
    </source>
</evidence>
<dbReference type="InterPro" id="IPR020846">
    <property type="entry name" value="MFS_dom"/>
</dbReference>
<evidence type="ECO:0000259" key="8">
    <source>
        <dbReference type="PROSITE" id="PS50850"/>
    </source>
</evidence>
<feature type="transmembrane region" description="Helical" evidence="7">
    <location>
        <begin position="169"/>
        <end position="189"/>
    </location>
</feature>
<feature type="transmembrane region" description="Helical" evidence="7">
    <location>
        <begin position="232"/>
        <end position="253"/>
    </location>
</feature>
<evidence type="ECO:0000256" key="7">
    <source>
        <dbReference type="SAM" id="Phobius"/>
    </source>
</evidence>
<evidence type="ECO:0000256" key="2">
    <source>
        <dbReference type="ARBA" id="ARBA00022448"/>
    </source>
</evidence>
<feature type="transmembrane region" description="Helical" evidence="7">
    <location>
        <begin position="391"/>
        <end position="414"/>
    </location>
</feature>
<evidence type="ECO:0000256" key="5">
    <source>
        <dbReference type="ARBA" id="ARBA00023136"/>
    </source>
</evidence>
<dbReference type="SUPFAM" id="SSF103473">
    <property type="entry name" value="MFS general substrate transporter"/>
    <property type="match status" value="1"/>
</dbReference>
<feature type="domain" description="Major facilitator superfamily (MFS) profile" evidence="8">
    <location>
        <begin position="72"/>
        <end position="483"/>
    </location>
</feature>
<name>A0A066VKG3_TILAU</name>
<dbReference type="AlphaFoldDB" id="A0A066VKG3"/>
<evidence type="ECO:0000256" key="1">
    <source>
        <dbReference type="ARBA" id="ARBA00004141"/>
    </source>
</evidence>
<feature type="transmembrane region" description="Helical" evidence="7">
    <location>
        <begin position="490"/>
        <end position="511"/>
    </location>
</feature>
<evidence type="ECO:0000256" key="4">
    <source>
        <dbReference type="ARBA" id="ARBA00022989"/>
    </source>
</evidence>
<feature type="region of interest" description="Disordered" evidence="6">
    <location>
        <begin position="1"/>
        <end position="32"/>
    </location>
</feature>
<dbReference type="GO" id="GO:0016020">
    <property type="term" value="C:membrane"/>
    <property type="evidence" value="ECO:0007669"/>
    <property type="project" value="UniProtKB-SubCell"/>
</dbReference>
<dbReference type="PROSITE" id="PS50850">
    <property type="entry name" value="MFS"/>
    <property type="match status" value="1"/>
</dbReference>
<keyword evidence="3 7" id="KW-0812">Transmembrane</keyword>